<protein>
    <recommendedName>
        <fullName evidence="3">Transposase domain-containing protein</fullName>
    </recommendedName>
</protein>
<organism evidence="1 2">
    <name type="scientific">Rhizophagus irregularis (strain DAOM 197198w)</name>
    <name type="common">Glomus intraradices</name>
    <dbReference type="NCBI Taxonomy" id="1432141"/>
    <lineage>
        <taxon>Eukaryota</taxon>
        <taxon>Fungi</taxon>
        <taxon>Fungi incertae sedis</taxon>
        <taxon>Mucoromycota</taxon>
        <taxon>Glomeromycotina</taxon>
        <taxon>Glomeromycetes</taxon>
        <taxon>Glomerales</taxon>
        <taxon>Glomeraceae</taxon>
        <taxon>Rhizophagus</taxon>
    </lineage>
</organism>
<reference evidence="1 2" key="1">
    <citation type="submission" date="2014-02" db="EMBL/GenBank/DDBJ databases">
        <title>Single nucleus genome sequencing reveals high similarity among nuclei of an endomycorrhizal fungus.</title>
        <authorList>
            <person name="Lin K."/>
            <person name="Geurts R."/>
            <person name="Zhang Z."/>
            <person name="Limpens E."/>
            <person name="Saunders D.G."/>
            <person name="Mu D."/>
            <person name="Pang E."/>
            <person name="Cao H."/>
            <person name="Cha H."/>
            <person name="Lin T."/>
            <person name="Zhou Q."/>
            <person name="Shang Y."/>
            <person name="Li Y."/>
            <person name="Ivanov S."/>
            <person name="Sharma T."/>
            <person name="Velzen R.V."/>
            <person name="Ruijter N.D."/>
            <person name="Aanen D.K."/>
            <person name="Win J."/>
            <person name="Kamoun S."/>
            <person name="Bisseling T."/>
            <person name="Huang S."/>
        </authorList>
    </citation>
    <scope>NUCLEOTIDE SEQUENCE [LARGE SCALE GENOMIC DNA]</scope>
    <source>
        <strain evidence="2">DAOM197198w</strain>
    </source>
</reference>
<dbReference type="STRING" id="1432141.A0A015MFZ5"/>
<keyword evidence="2" id="KW-1185">Reference proteome</keyword>
<comment type="caution">
    <text evidence="1">The sequence shown here is derived from an EMBL/GenBank/DDBJ whole genome shotgun (WGS) entry which is preliminary data.</text>
</comment>
<name>A0A015MFZ5_RHIIW</name>
<dbReference type="Proteomes" id="UP000022910">
    <property type="component" value="Unassembled WGS sequence"/>
</dbReference>
<sequence>MKLALCEFSSNDFNDFPDSLYLTRKKLGLNDQFYSFVPCPKCHKLYKKEEVVDFKQEDNPAIMKCQHIEFSNSSVRRSRLCNTALSEKISASTNQTIIRPNLMYPFAKINQQLATMFCRPGRENLLTLGILPGPKEVSLHKVNHYLAPIVNELETLWAGLTLNRTYECENGKRIRGASILVSCDIPAARKICGHVSALVSCHRCEKKANYENGQYNFAGMDDVGYSARDSNER</sequence>
<dbReference type="HOGENOM" id="CLU_1190436_0_0_1"/>
<evidence type="ECO:0008006" key="3">
    <source>
        <dbReference type="Google" id="ProtNLM"/>
    </source>
</evidence>
<evidence type="ECO:0000313" key="2">
    <source>
        <dbReference type="Proteomes" id="UP000022910"/>
    </source>
</evidence>
<dbReference type="EMBL" id="JEMT01020783">
    <property type="protein sequence ID" value="EXX65698.1"/>
    <property type="molecule type" value="Genomic_DNA"/>
</dbReference>
<dbReference type="AlphaFoldDB" id="A0A015MFZ5"/>
<evidence type="ECO:0000313" key="1">
    <source>
        <dbReference type="EMBL" id="EXX65698.1"/>
    </source>
</evidence>
<proteinExistence type="predicted"/>
<gene>
    <name evidence="1" type="ORF">RirG_130750</name>
</gene>
<accession>A0A015MFZ5</accession>